<dbReference type="InterPro" id="IPR001214">
    <property type="entry name" value="SET_dom"/>
</dbReference>
<reference evidence="2 3" key="1">
    <citation type="submission" date="2020-11" db="EMBL/GenBank/DDBJ databases">
        <authorList>
            <person name="Wallbank WR R."/>
            <person name="Pardo Diaz C."/>
            <person name="Kozak K."/>
            <person name="Martin S."/>
            <person name="Jiggins C."/>
            <person name="Moest M."/>
            <person name="Warren A I."/>
            <person name="Generalovic N T."/>
            <person name="Byers J.R.P. K."/>
            <person name="Montejo-Kovacevich G."/>
            <person name="Yen C E."/>
        </authorList>
    </citation>
    <scope>NUCLEOTIDE SEQUENCE [LARGE SCALE GENOMIC DNA]</scope>
</reference>
<dbReference type="Proteomes" id="UP000594454">
    <property type="component" value="Chromosome 4"/>
</dbReference>
<dbReference type="CDD" id="cd20071">
    <property type="entry name" value="SET_SMYD"/>
    <property type="match status" value="2"/>
</dbReference>
<protein>
    <recommendedName>
        <fullName evidence="1">SET domain-containing protein</fullName>
    </recommendedName>
</protein>
<dbReference type="SUPFAM" id="SSF82199">
    <property type="entry name" value="SET domain"/>
    <property type="match status" value="2"/>
</dbReference>
<gene>
    <name evidence="2" type="ORF">HERILL_LOCUS11014</name>
</gene>
<dbReference type="GO" id="GO:0008276">
    <property type="term" value="F:protein methyltransferase activity"/>
    <property type="evidence" value="ECO:0007669"/>
    <property type="project" value="UniProtKB-ARBA"/>
</dbReference>
<dbReference type="Pfam" id="PF00856">
    <property type="entry name" value="SET"/>
    <property type="match status" value="2"/>
</dbReference>
<dbReference type="OrthoDB" id="265717at2759"/>
<sequence>MDTRLYEIKKSETLGRYLVALRPIKAGEVIIHELPVAFGPPTSSEPVCLGCNKKVSFYETPYRCPGCHWPICNPQCEGLNKDLGHSRIECQLFAQNNVAKLVEKFDGRQMKIGNEIIFPLRCLYLKQTNPDKWAQTIALESHNDLRKDIPELWSRNQEKIVNQIRDDWNIKEFTDEEIHTVSGIIKVNCFGLGRQGTKGRALYPLTSIMAHDCCPNVRTAIHPKTYTMTVRALRDIEQGESITTSYVDYIMGTMKRREQLKHGKFFWCICRRCRDPTEFGTYCSALKCLRCNGGTVLSTNPLDQDAEWMCLQCQNFINASTISATLDKLFRELESTDATQIQSLEDFIQKYKRILGDKHYLITLAKYNICQLYNMSNDFSVDTLRQREQYCRDVLEVVNVLKPGLSLVRAITMFNLHIPLLSLAKIAFKKGEINIFEFRLRLQEAVELLNECEVILKLDPDDPMERDMANLAAMALKAINQEVIVPGKIMERRLYEICISDTIGRYLTATQPIKAGEVIINEIPVAFSTPKCGDLFCLGCYKKLPLSGSQNRCSGCQWPICSEQCEGLYSNLGHSQFECELFSRKNIRLIDNFDEKHTKTVNGVMFPLRCLYLKYTDQAKWAAAIAMESHRDIRKEIPAIHFHEQKMVNQIRDIWGIREFTEDEIYTVSGIIEVNCFGFDRDGRKGRGLYPITSLMAHDCCPNVRTAIHPKTYAMTARALRDIEQGESLTISYVDYILGTLKRREQLKHGKLFWCTCQRCADPTEFGTYCSALKCRKCQTGIVLPINPLKQDAPWACLQCTSSIDAATISAILDKLFRELEATDATQIQPFEDFIQKYKHILGEKHYLITLAKYNISQLYNLSNDFSVDVLKHREQYCRDVLEAVNVLKPGLSLVRAIAMFNLHIPLISLAKAAFKSQQISLTEFRNRVQEAAELLKECEHILKLDPDDAKERDMARLARIALVALSQLLMRYKN</sequence>
<dbReference type="InterPro" id="IPR053010">
    <property type="entry name" value="SET_SmydA-8"/>
</dbReference>
<accession>A0A7R8UXH9</accession>
<evidence type="ECO:0000313" key="3">
    <source>
        <dbReference type="Proteomes" id="UP000594454"/>
    </source>
</evidence>
<feature type="domain" description="SET" evidence="1">
    <location>
        <begin position="495"/>
        <end position="734"/>
    </location>
</feature>
<dbReference type="PANTHER" id="PTHR46455">
    <property type="entry name" value="SET AND MYND DOMAIN CONTAINING, ARTHROPOD-SPECIFIC, MEMBER 4, ISOFORM A"/>
    <property type="match status" value="1"/>
</dbReference>
<dbReference type="Gene3D" id="6.10.140.2220">
    <property type="match status" value="2"/>
</dbReference>
<dbReference type="GO" id="GO:0008170">
    <property type="term" value="F:N-methyltransferase activity"/>
    <property type="evidence" value="ECO:0007669"/>
    <property type="project" value="UniProtKB-ARBA"/>
</dbReference>
<evidence type="ECO:0000259" key="1">
    <source>
        <dbReference type="PROSITE" id="PS50280"/>
    </source>
</evidence>
<dbReference type="PANTHER" id="PTHR46455:SF5">
    <property type="entry name" value="SET AND MYND DOMAIN CONTAINING, ARTHROPOD-SPECIFIC, MEMBER 4, ISOFORM A"/>
    <property type="match status" value="1"/>
</dbReference>
<dbReference type="InterPro" id="IPR046341">
    <property type="entry name" value="SET_dom_sf"/>
</dbReference>
<evidence type="ECO:0000313" key="2">
    <source>
        <dbReference type="EMBL" id="CAD7088386.1"/>
    </source>
</evidence>
<feature type="domain" description="SET" evidence="1">
    <location>
        <begin position="1"/>
        <end position="247"/>
    </location>
</feature>
<dbReference type="SMART" id="SM00317">
    <property type="entry name" value="SET"/>
    <property type="match status" value="2"/>
</dbReference>
<dbReference type="Gene3D" id="2.170.270.10">
    <property type="entry name" value="SET domain"/>
    <property type="match status" value="2"/>
</dbReference>
<proteinExistence type="predicted"/>
<dbReference type="EMBL" id="LR899012">
    <property type="protein sequence ID" value="CAD7088386.1"/>
    <property type="molecule type" value="Genomic_DNA"/>
</dbReference>
<organism evidence="2 3">
    <name type="scientific">Hermetia illucens</name>
    <name type="common">Black soldier fly</name>
    <dbReference type="NCBI Taxonomy" id="343691"/>
    <lineage>
        <taxon>Eukaryota</taxon>
        <taxon>Metazoa</taxon>
        <taxon>Ecdysozoa</taxon>
        <taxon>Arthropoda</taxon>
        <taxon>Hexapoda</taxon>
        <taxon>Insecta</taxon>
        <taxon>Pterygota</taxon>
        <taxon>Neoptera</taxon>
        <taxon>Endopterygota</taxon>
        <taxon>Diptera</taxon>
        <taxon>Brachycera</taxon>
        <taxon>Stratiomyomorpha</taxon>
        <taxon>Stratiomyidae</taxon>
        <taxon>Hermetiinae</taxon>
        <taxon>Hermetia</taxon>
    </lineage>
</organism>
<name>A0A7R8UXH9_HERIL</name>
<dbReference type="AlphaFoldDB" id="A0A7R8UXH9"/>
<keyword evidence="3" id="KW-1185">Reference proteome</keyword>
<dbReference type="GO" id="GO:0008757">
    <property type="term" value="F:S-adenosylmethionine-dependent methyltransferase activity"/>
    <property type="evidence" value="ECO:0007669"/>
    <property type="project" value="UniProtKB-ARBA"/>
</dbReference>
<dbReference type="InParanoid" id="A0A7R8UXH9"/>
<dbReference type="PROSITE" id="PS50280">
    <property type="entry name" value="SET"/>
    <property type="match status" value="2"/>
</dbReference>
<dbReference type="Gene3D" id="1.10.220.160">
    <property type="match status" value="2"/>
</dbReference>